<dbReference type="InterPro" id="IPR015943">
    <property type="entry name" value="WD40/YVTN_repeat-like_dom_sf"/>
</dbReference>
<keyword evidence="2" id="KW-0732">Signal</keyword>
<evidence type="ECO:0000313" key="3">
    <source>
        <dbReference type="EMBL" id="SZX64267.1"/>
    </source>
</evidence>
<evidence type="ECO:0000256" key="2">
    <source>
        <dbReference type="SAM" id="SignalP"/>
    </source>
</evidence>
<feature type="chain" id="PRO_5016821855" description="Aspartyl/asparaginy/proline hydroxylase domain-containing protein" evidence="2">
    <location>
        <begin position="24"/>
        <end position="1153"/>
    </location>
</feature>
<dbReference type="InterPro" id="IPR027443">
    <property type="entry name" value="IPNS-like_sf"/>
</dbReference>
<feature type="region of interest" description="Disordered" evidence="1">
    <location>
        <begin position="811"/>
        <end position="830"/>
    </location>
</feature>
<dbReference type="Gene3D" id="2.60.120.330">
    <property type="entry name" value="B-lactam Antibiotic, Isopenicillin N Synthase, Chain"/>
    <property type="match status" value="2"/>
</dbReference>
<organism evidence="3 4">
    <name type="scientific">Tetradesmus obliquus</name>
    <name type="common">Green alga</name>
    <name type="synonym">Acutodesmus obliquus</name>
    <dbReference type="NCBI Taxonomy" id="3088"/>
    <lineage>
        <taxon>Eukaryota</taxon>
        <taxon>Viridiplantae</taxon>
        <taxon>Chlorophyta</taxon>
        <taxon>core chlorophytes</taxon>
        <taxon>Chlorophyceae</taxon>
        <taxon>CS clade</taxon>
        <taxon>Sphaeropleales</taxon>
        <taxon>Scenedesmaceae</taxon>
        <taxon>Tetradesmus</taxon>
    </lineage>
</organism>
<reference evidence="3 4" key="1">
    <citation type="submission" date="2016-10" db="EMBL/GenBank/DDBJ databases">
        <authorList>
            <person name="Cai Z."/>
        </authorList>
    </citation>
    <scope>NUCLEOTIDE SEQUENCE [LARGE SCALE GENOMIC DNA]</scope>
</reference>
<evidence type="ECO:0008006" key="5">
    <source>
        <dbReference type="Google" id="ProtNLM"/>
    </source>
</evidence>
<dbReference type="Gene3D" id="2.130.10.10">
    <property type="entry name" value="YVTN repeat-like/Quinoprotein amine dehydrogenase"/>
    <property type="match status" value="1"/>
</dbReference>
<evidence type="ECO:0000313" key="4">
    <source>
        <dbReference type="Proteomes" id="UP000256970"/>
    </source>
</evidence>
<feature type="region of interest" description="Disordered" evidence="1">
    <location>
        <begin position="838"/>
        <end position="899"/>
    </location>
</feature>
<feature type="region of interest" description="Disordered" evidence="1">
    <location>
        <begin position="1063"/>
        <end position="1102"/>
    </location>
</feature>
<dbReference type="SUPFAM" id="SSF50969">
    <property type="entry name" value="YVTN repeat-like/Quinoprotein amine dehydrogenase"/>
    <property type="match status" value="1"/>
</dbReference>
<dbReference type="AlphaFoldDB" id="A0A383VFG9"/>
<gene>
    <name evidence="3" type="ORF">BQ4739_LOCUS4783</name>
</gene>
<feature type="compositionally biased region" description="Low complexity" evidence="1">
    <location>
        <begin position="818"/>
        <end position="830"/>
    </location>
</feature>
<sequence>MQPRKRCAWLAAATPAAAAGATAASSAAAGCCSCGAVCCSGVDLLQQQQQPWVMGAMGSKCSSSSAEQQARSTSAAYSCLQQRQWLHDSILQAQQMATASVVSAHLHRTHGSDSWTIPAEPPGQVDYGADKIKPLRHRIRRQLQQVLRLGQKPAFLAVMALAITTATLAMMTVHEALNVAIDISPPRAGLPWQQQQQQQQSGRLSEVVPHRLLLATHNVLAWYYPQYDTMEELHRGEGVHYGMFPGEPAPGHPRTVWNVLRPHNWRPTSEQEHLVQFDADTGMELARVQIPARFTHDAIRMGERVYVCSTGDGSILELSYPGMKLLRQMHLFSEADHPNTLAAADADHLWVMLHNLGPSDLVKVYVGPVSPPKEVSRIRNIGRKAHGLVAWGRQAQQQLILLDSDNAALVSLDPATGDEVELWQVPEEGKFLKGLAVLDDIAYFGITTWSHRSVRDSADSHGELAAFDLMRNKLLWRRVVHTSGLLNIIGAPHIAPDSTYVATYTRTLVPPTVMQESAYASDTTTAAGGAAAVAALQFVPNPSGHPTAATSTATTGIPHSLATLQVAPPSRLNPLGPLVLPDSAAIVDAAVAHLAAAGHHPPRLGPTNYWSSGWPRLDIEPKLTSYAEAAGLQLPLFHADISALEAKLLAMPPAMWSKEEQAVSNAVMNGRNSNMERFKPGVDGMVLLFSDNNGEVVYQFPYYDYFKAELEPLLHEILGPADTRNIVRIQFAFMKPGTSDIKLHVDSGGYAKRGHRIHVPIITHPRVSFDVCPLPAPPEQLAAVGAAAAANAAPTPAEAAALVADTAGLDAHEEDDGSSSSSGSGAPPSSRWWWLHREQKHSQPQQPSRQQQQTLLQQQMQHQEQQQMQAPAPLIRGLLAKQQQQQQQRQQQFDAENPNTCVKIPAPEGLVFELNNRVQHKVANPGPGPRVHLVIDVFEDYRPRTIVPAGSSCEYGGQLTSLQQISTIMQLALQEGMDEAALAAEIQLLLATAGMACNTPEGERILPRVTRAAAEDLAKRAADQQALIDALFTGMQLQGVATQRQGTAADGNTQQQVLGDAAAAQAAQGSEAQQQQLPAHSQQADPQRPAAAGQSLTGQNLTSAGTGGGAMCGLPFDQAALQKALQDVLQQQALQQLQPGLAAAGVSGTKKAA</sequence>
<feature type="compositionally biased region" description="Low complexity" evidence="1">
    <location>
        <begin position="842"/>
        <end position="869"/>
    </location>
</feature>
<proteinExistence type="predicted"/>
<dbReference type="Proteomes" id="UP000256970">
    <property type="component" value="Unassembled WGS sequence"/>
</dbReference>
<evidence type="ECO:0000256" key="1">
    <source>
        <dbReference type="SAM" id="MobiDB-lite"/>
    </source>
</evidence>
<feature type="compositionally biased region" description="Low complexity" evidence="1">
    <location>
        <begin position="1063"/>
        <end position="1084"/>
    </location>
</feature>
<protein>
    <recommendedName>
        <fullName evidence="5">Aspartyl/asparaginy/proline hydroxylase domain-containing protein</fullName>
    </recommendedName>
</protein>
<accession>A0A383VFG9</accession>
<dbReference type="PROSITE" id="PS51257">
    <property type="entry name" value="PROKAR_LIPOPROTEIN"/>
    <property type="match status" value="1"/>
</dbReference>
<dbReference type="EMBL" id="FNXT01000389">
    <property type="protein sequence ID" value="SZX64267.1"/>
    <property type="molecule type" value="Genomic_DNA"/>
</dbReference>
<name>A0A383VFG9_TETOB</name>
<keyword evidence="4" id="KW-1185">Reference proteome</keyword>
<dbReference type="InterPro" id="IPR011044">
    <property type="entry name" value="Quino_amine_DH_bsu"/>
</dbReference>
<feature type="compositionally biased region" description="Low complexity" evidence="1">
    <location>
        <begin position="882"/>
        <end position="892"/>
    </location>
</feature>
<feature type="signal peptide" evidence="2">
    <location>
        <begin position="1"/>
        <end position="23"/>
    </location>
</feature>